<evidence type="ECO:0000256" key="2">
    <source>
        <dbReference type="ARBA" id="ARBA00004870"/>
    </source>
</evidence>
<dbReference type="RefSeq" id="WP_116919411.1">
    <property type="nucleotide sequence ID" value="NZ_QEKQ01000007.1"/>
</dbReference>
<dbReference type="SUPFAM" id="SSF52540">
    <property type="entry name" value="P-loop containing nucleoside triphosphate hydrolases"/>
    <property type="match status" value="1"/>
</dbReference>
<keyword evidence="8 13" id="KW-0547">Nucleotide-binding</keyword>
<dbReference type="OrthoDB" id="9766423at2"/>
<reference evidence="14 15" key="1">
    <citation type="submission" date="2018-04" db="EMBL/GenBank/DDBJ databases">
        <title>Genomic Encyclopedia of Type Strains, Phase IV (KMG-IV): sequencing the most valuable type-strain genomes for metagenomic binning, comparative biology and taxonomic classification.</title>
        <authorList>
            <person name="Goeker M."/>
        </authorList>
    </citation>
    <scope>NUCLEOTIDE SEQUENCE [LARGE SCALE GENOMIC DNA]</scope>
    <source>
        <strain evidence="14 15">DSM 28688</strain>
    </source>
</reference>
<evidence type="ECO:0000256" key="12">
    <source>
        <dbReference type="ARBA" id="ARBA00029757"/>
    </source>
</evidence>
<dbReference type="GO" id="GO:0005886">
    <property type="term" value="C:plasma membrane"/>
    <property type="evidence" value="ECO:0007669"/>
    <property type="project" value="TreeGrafter"/>
</dbReference>
<dbReference type="Pfam" id="PF02606">
    <property type="entry name" value="LpxK"/>
    <property type="match status" value="1"/>
</dbReference>
<evidence type="ECO:0000256" key="5">
    <source>
        <dbReference type="ARBA" id="ARBA00022516"/>
    </source>
</evidence>
<keyword evidence="5 13" id="KW-0444">Lipid biosynthesis</keyword>
<dbReference type="UniPathway" id="UPA00359">
    <property type="reaction ID" value="UER00482"/>
</dbReference>
<organism evidence="14 15">
    <name type="scientific">Tamilnaduibacter salinus</name>
    <dbReference type="NCBI Taxonomy" id="1484056"/>
    <lineage>
        <taxon>Bacteria</taxon>
        <taxon>Pseudomonadati</taxon>
        <taxon>Pseudomonadota</taxon>
        <taxon>Gammaproteobacteria</taxon>
        <taxon>Pseudomonadales</taxon>
        <taxon>Marinobacteraceae</taxon>
        <taxon>Tamilnaduibacter</taxon>
    </lineage>
</organism>
<comment type="pathway">
    <text evidence="2 13">Glycolipid biosynthesis; lipid IV(A) biosynthesis; lipid IV(A) from (3R)-3-hydroxytetradecanoyl-[acyl-carrier-protein] and UDP-N-acetyl-alpha-D-glucosamine: step 6/6.</text>
</comment>
<dbReference type="EC" id="2.7.1.130" evidence="3 13"/>
<evidence type="ECO:0000313" key="15">
    <source>
        <dbReference type="Proteomes" id="UP000245887"/>
    </source>
</evidence>
<dbReference type="GO" id="GO:0005524">
    <property type="term" value="F:ATP binding"/>
    <property type="evidence" value="ECO:0007669"/>
    <property type="project" value="UniProtKB-UniRule"/>
</dbReference>
<evidence type="ECO:0000256" key="7">
    <source>
        <dbReference type="ARBA" id="ARBA00022679"/>
    </source>
</evidence>
<keyword evidence="9 13" id="KW-0418">Kinase</keyword>
<comment type="catalytic activity">
    <reaction evidence="13">
        <text>a lipid A disaccharide + ATP = a lipid IVA + ADP + H(+)</text>
        <dbReference type="Rhea" id="RHEA:67840"/>
        <dbReference type="ChEBI" id="CHEBI:15378"/>
        <dbReference type="ChEBI" id="CHEBI:30616"/>
        <dbReference type="ChEBI" id="CHEBI:176343"/>
        <dbReference type="ChEBI" id="CHEBI:176425"/>
        <dbReference type="ChEBI" id="CHEBI:456216"/>
        <dbReference type="EC" id="2.7.1.130"/>
    </reaction>
</comment>
<dbReference type="AlphaFoldDB" id="A0A2U1CUZ6"/>
<dbReference type="PANTHER" id="PTHR42724">
    <property type="entry name" value="TETRAACYLDISACCHARIDE 4'-KINASE"/>
    <property type="match status" value="1"/>
</dbReference>
<evidence type="ECO:0000256" key="6">
    <source>
        <dbReference type="ARBA" id="ARBA00022556"/>
    </source>
</evidence>
<comment type="function">
    <text evidence="1 13">Transfers the gamma-phosphate of ATP to the 4'-position of a tetraacyldisaccharide 1-phosphate intermediate (termed DS-1-P) to form tetraacyldisaccharide 1,4'-bis-phosphate (lipid IVA).</text>
</comment>
<comment type="similarity">
    <text evidence="13">Belongs to the LpxK family.</text>
</comment>
<dbReference type="HAMAP" id="MF_00409">
    <property type="entry name" value="LpxK"/>
    <property type="match status" value="1"/>
</dbReference>
<dbReference type="InterPro" id="IPR027417">
    <property type="entry name" value="P-loop_NTPase"/>
</dbReference>
<evidence type="ECO:0000256" key="13">
    <source>
        <dbReference type="HAMAP-Rule" id="MF_00409"/>
    </source>
</evidence>
<dbReference type="GO" id="GO:0009245">
    <property type="term" value="P:lipid A biosynthetic process"/>
    <property type="evidence" value="ECO:0007669"/>
    <property type="project" value="UniProtKB-UniRule"/>
</dbReference>
<keyword evidence="7 13" id="KW-0808">Transferase</keyword>
<accession>A0A2U1CUZ6</accession>
<evidence type="ECO:0000256" key="4">
    <source>
        <dbReference type="ARBA" id="ARBA00016436"/>
    </source>
</evidence>
<keyword evidence="11 13" id="KW-0443">Lipid metabolism</keyword>
<comment type="caution">
    <text evidence="14">The sequence shown here is derived from an EMBL/GenBank/DDBJ whole genome shotgun (WGS) entry which is preliminary data.</text>
</comment>
<evidence type="ECO:0000256" key="11">
    <source>
        <dbReference type="ARBA" id="ARBA00023098"/>
    </source>
</evidence>
<name>A0A2U1CUZ6_9GAMM</name>
<dbReference type="PANTHER" id="PTHR42724:SF1">
    <property type="entry name" value="TETRAACYLDISACCHARIDE 4'-KINASE, MITOCHONDRIAL-RELATED"/>
    <property type="match status" value="1"/>
</dbReference>
<dbReference type="NCBIfam" id="TIGR00682">
    <property type="entry name" value="lpxK"/>
    <property type="match status" value="1"/>
</dbReference>
<dbReference type="Proteomes" id="UP000245887">
    <property type="component" value="Unassembled WGS sequence"/>
</dbReference>
<proteinExistence type="inferred from homology"/>
<dbReference type="GO" id="GO:0009244">
    <property type="term" value="P:lipopolysaccharide core region biosynthetic process"/>
    <property type="evidence" value="ECO:0007669"/>
    <property type="project" value="TreeGrafter"/>
</dbReference>
<keyword evidence="10 13" id="KW-0067">ATP-binding</keyword>
<dbReference type="InterPro" id="IPR003758">
    <property type="entry name" value="LpxK"/>
</dbReference>
<evidence type="ECO:0000256" key="3">
    <source>
        <dbReference type="ARBA" id="ARBA00012071"/>
    </source>
</evidence>
<evidence type="ECO:0000313" key="14">
    <source>
        <dbReference type="EMBL" id="PVY75322.1"/>
    </source>
</evidence>
<dbReference type="EMBL" id="QEKQ01000007">
    <property type="protein sequence ID" value="PVY75322.1"/>
    <property type="molecule type" value="Genomic_DNA"/>
</dbReference>
<dbReference type="GO" id="GO:0009029">
    <property type="term" value="F:lipid-A 4'-kinase activity"/>
    <property type="evidence" value="ECO:0007669"/>
    <property type="project" value="UniProtKB-UniRule"/>
</dbReference>
<gene>
    <name evidence="13" type="primary">lpxK</name>
    <name evidence="14" type="ORF">C8D92_10739</name>
</gene>
<evidence type="ECO:0000256" key="1">
    <source>
        <dbReference type="ARBA" id="ARBA00002274"/>
    </source>
</evidence>
<keyword evidence="6 13" id="KW-0441">Lipid A biosynthesis</keyword>
<protein>
    <recommendedName>
        <fullName evidence="4 13">Tetraacyldisaccharide 4'-kinase</fullName>
        <ecNumber evidence="3 13">2.7.1.130</ecNumber>
    </recommendedName>
    <alternativeName>
        <fullName evidence="12 13">Lipid A 4'-kinase</fullName>
    </alternativeName>
</protein>
<evidence type="ECO:0000256" key="10">
    <source>
        <dbReference type="ARBA" id="ARBA00022840"/>
    </source>
</evidence>
<sequence length="339" mass="37205">MSQRLDRLWYGSNRPLWWLWPLAWLFRWVARRRYRAYRTGHRGEEAGLPVIVVGNITVGGTGKSPLVLTLVTWLAEQGWRPVILSRGYGGDPETLPLVVTPQTPVDESGDEPAMLALTSGCPVVVDPRRVRAARYAREHDLGDILVCDDGLQHYALHRDLEIAVLDAARGLGNGAPIPVGPLREEPARLDSVDLVVTNGGTLPSLGGAHEMTLAPSRLVHVSSGDERGPGWLAGQSVSAVAGIGNPSRFFETLRELGARVNERPFPDHHPFSASDLTPAPGETLVMTAKDAVKCRERTADAWYLAVDARLPKAFWRQLQQQLSERGIRPSAPTREDHDG</sequence>
<evidence type="ECO:0000256" key="8">
    <source>
        <dbReference type="ARBA" id="ARBA00022741"/>
    </source>
</evidence>
<comment type="caution">
    <text evidence="13">Lacks conserved residue(s) required for the propagation of feature annotation.</text>
</comment>
<evidence type="ECO:0000256" key="9">
    <source>
        <dbReference type="ARBA" id="ARBA00022777"/>
    </source>
</evidence>